<comment type="caution">
    <text evidence="2">The sequence shown here is derived from an EMBL/GenBank/DDBJ whole genome shotgun (WGS) entry which is preliminary data.</text>
</comment>
<proteinExistence type="predicted"/>
<name>X6MBB0_RETFI</name>
<accession>X6MBB0</accession>
<feature type="region of interest" description="Disordered" evidence="1">
    <location>
        <begin position="221"/>
        <end position="250"/>
    </location>
</feature>
<dbReference type="Proteomes" id="UP000023152">
    <property type="component" value="Unassembled WGS sequence"/>
</dbReference>
<gene>
    <name evidence="2" type="ORF">RFI_26443</name>
</gene>
<dbReference type="AlphaFoldDB" id="X6MBB0"/>
<organism evidence="2 3">
    <name type="scientific">Reticulomyxa filosa</name>
    <dbReference type="NCBI Taxonomy" id="46433"/>
    <lineage>
        <taxon>Eukaryota</taxon>
        <taxon>Sar</taxon>
        <taxon>Rhizaria</taxon>
        <taxon>Retaria</taxon>
        <taxon>Foraminifera</taxon>
        <taxon>Monothalamids</taxon>
        <taxon>Reticulomyxidae</taxon>
        <taxon>Reticulomyxa</taxon>
    </lineage>
</organism>
<evidence type="ECO:0000256" key="1">
    <source>
        <dbReference type="SAM" id="MobiDB-lite"/>
    </source>
</evidence>
<evidence type="ECO:0000313" key="2">
    <source>
        <dbReference type="EMBL" id="ETO10936.1"/>
    </source>
</evidence>
<sequence>MYHSRLFVIVLCFGLFVYGIRYFVIVFAFVCFGKTTIFLIFFLSTNKKKLNKRFSSKRIYTVKKISIESFVFIVLPESFNLYSKLDGINNEIFRNKKVQEQRTTKINKTTKSKNEKQKKTKTTKKIGRKKEIKSKSTIPSDIISTADIKSLSIMTFIYLVIHITFNHTKKGSSLFSHIQAAYGQVHTTPVIKLSSSFCDLFISFVGNFCCFFSPNARRDKEIKKKGGEDKKKGREDKKKKGKGTKWKEFSRKDTTTPRYFLNLNI</sequence>
<evidence type="ECO:0000313" key="3">
    <source>
        <dbReference type="Proteomes" id="UP000023152"/>
    </source>
</evidence>
<reference evidence="2 3" key="1">
    <citation type="journal article" date="2013" name="Curr. Biol.">
        <title>The Genome of the Foraminiferan Reticulomyxa filosa.</title>
        <authorList>
            <person name="Glockner G."/>
            <person name="Hulsmann N."/>
            <person name="Schleicher M."/>
            <person name="Noegel A.A."/>
            <person name="Eichinger L."/>
            <person name="Gallinger C."/>
            <person name="Pawlowski J."/>
            <person name="Sierra R."/>
            <person name="Euteneuer U."/>
            <person name="Pillet L."/>
            <person name="Moustafa A."/>
            <person name="Platzer M."/>
            <person name="Groth M."/>
            <person name="Szafranski K."/>
            <person name="Schliwa M."/>
        </authorList>
    </citation>
    <scope>NUCLEOTIDE SEQUENCE [LARGE SCALE GENOMIC DNA]</scope>
</reference>
<keyword evidence="3" id="KW-1185">Reference proteome</keyword>
<feature type="compositionally biased region" description="Basic and acidic residues" evidence="1">
    <location>
        <begin position="221"/>
        <end position="238"/>
    </location>
</feature>
<dbReference type="EMBL" id="ASPP01022965">
    <property type="protein sequence ID" value="ETO10936.1"/>
    <property type="molecule type" value="Genomic_DNA"/>
</dbReference>
<protein>
    <submittedName>
        <fullName evidence="2">Uncharacterized protein</fullName>
    </submittedName>
</protein>